<organism evidence="2 3">
    <name type="scientific">Bondarzewia mesenterica</name>
    <dbReference type="NCBI Taxonomy" id="1095465"/>
    <lineage>
        <taxon>Eukaryota</taxon>
        <taxon>Fungi</taxon>
        <taxon>Dikarya</taxon>
        <taxon>Basidiomycota</taxon>
        <taxon>Agaricomycotina</taxon>
        <taxon>Agaricomycetes</taxon>
        <taxon>Russulales</taxon>
        <taxon>Bondarzewiaceae</taxon>
        <taxon>Bondarzewia</taxon>
    </lineage>
</organism>
<feature type="region of interest" description="Disordered" evidence="1">
    <location>
        <begin position="111"/>
        <end position="203"/>
    </location>
</feature>
<keyword evidence="3" id="KW-1185">Reference proteome</keyword>
<sequence>MSRVIVGGVCRERQQGSDESRMRMQSAEVNLRGAACKARGARASENGRGDRGNWSGTDAESDDVPGPYGFTSSQSHLPTLSCLLPCSLPLPISTMSSRPTTSYSSRPFTAAVDYSDRDPQYTYSHDDSLDDDDLDEDSDDDDVFAFLPPSTADAQKQQALQPPAHLQPSPPPSCSPHRPIQAVRQPDDEPPDSRARRRARGQEVPARRLPFGLAGLGRGGLRAVLLGAVAAFSRLMTCVQYHGSVSPPPRAARAGNDLAKEKQAKAPAVRTPTLGLALVEPAPWGGIRKRQVTCARATVETVADGRERSTVPVPENPRNGGVAGRLQRKRQL</sequence>
<dbReference type="Proteomes" id="UP000310158">
    <property type="component" value="Unassembled WGS sequence"/>
</dbReference>
<gene>
    <name evidence="2" type="ORF">EW146_g2335</name>
</gene>
<name>A0A4S4M379_9AGAM</name>
<evidence type="ECO:0000313" key="2">
    <source>
        <dbReference type="EMBL" id="THH18671.1"/>
    </source>
</evidence>
<comment type="caution">
    <text evidence="2">The sequence shown here is derived from an EMBL/GenBank/DDBJ whole genome shotgun (WGS) entry which is preliminary data.</text>
</comment>
<feature type="region of interest" description="Disordered" evidence="1">
    <location>
        <begin position="303"/>
        <end position="332"/>
    </location>
</feature>
<feature type="compositionally biased region" description="Low complexity" evidence="1">
    <location>
        <begin position="32"/>
        <end position="43"/>
    </location>
</feature>
<feature type="compositionally biased region" description="Basic and acidic residues" evidence="1">
    <location>
        <begin position="10"/>
        <end position="22"/>
    </location>
</feature>
<dbReference type="EMBL" id="SGPL01000068">
    <property type="protein sequence ID" value="THH18671.1"/>
    <property type="molecule type" value="Genomic_DNA"/>
</dbReference>
<evidence type="ECO:0000256" key="1">
    <source>
        <dbReference type="SAM" id="MobiDB-lite"/>
    </source>
</evidence>
<evidence type="ECO:0000313" key="3">
    <source>
        <dbReference type="Proteomes" id="UP000310158"/>
    </source>
</evidence>
<accession>A0A4S4M379</accession>
<feature type="compositionally biased region" description="Basic and acidic residues" evidence="1">
    <location>
        <begin position="114"/>
        <end position="127"/>
    </location>
</feature>
<proteinExistence type="predicted"/>
<protein>
    <submittedName>
        <fullName evidence="2">Uncharacterized protein</fullName>
    </submittedName>
</protein>
<feature type="compositionally biased region" description="Basic and acidic residues" evidence="1">
    <location>
        <begin position="185"/>
        <end position="194"/>
    </location>
</feature>
<feature type="compositionally biased region" description="Acidic residues" evidence="1">
    <location>
        <begin position="128"/>
        <end position="143"/>
    </location>
</feature>
<feature type="region of interest" description="Disordered" evidence="1">
    <location>
        <begin position="1"/>
        <end position="72"/>
    </location>
</feature>
<reference evidence="2 3" key="1">
    <citation type="submission" date="2019-02" db="EMBL/GenBank/DDBJ databases">
        <title>Genome sequencing of the rare red list fungi Bondarzewia mesenterica.</title>
        <authorList>
            <person name="Buettner E."/>
            <person name="Kellner H."/>
        </authorList>
    </citation>
    <scope>NUCLEOTIDE SEQUENCE [LARGE SCALE GENOMIC DNA]</scope>
    <source>
        <strain evidence="2 3">DSM 108281</strain>
    </source>
</reference>
<feature type="compositionally biased region" description="Low complexity" evidence="1">
    <location>
        <begin position="157"/>
        <end position="167"/>
    </location>
</feature>
<dbReference type="AlphaFoldDB" id="A0A4S4M379"/>